<dbReference type="Pfam" id="PF00593">
    <property type="entry name" value="TonB_dep_Rec_b-barrel"/>
    <property type="match status" value="1"/>
</dbReference>
<feature type="signal peptide" evidence="10">
    <location>
        <begin position="1"/>
        <end position="23"/>
    </location>
</feature>
<feature type="chain" id="PRO_5012063510" evidence="10">
    <location>
        <begin position="24"/>
        <end position="703"/>
    </location>
</feature>
<name>A0A285MBZ7_9FLAO</name>
<dbReference type="SUPFAM" id="SSF56935">
    <property type="entry name" value="Porins"/>
    <property type="match status" value="1"/>
</dbReference>
<keyword evidence="2 8" id="KW-0813">Transport</keyword>
<dbReference type="Gene3D" id="2.40.170.20">
    <property type="entry name" value="TonB-dependent receptor, beta-barrel domain"/>
    <property type="match status" value="1"/>
</dbReference>
<reference evidence="14" key="1">
    <citation type="submission" date="2017-09" db="EMBL/GenBank/DDBJ databases">
        <authorList>
            <person name="Varghese N."/>
            <person name="Submissions S."/>
        </authorList>
    </citation>
    <scope>NUCLEOTIDE SEQUENCE [LARGE SCALE GENOMIC DNA]</scope>
    <source>
        <strain evidence="14">DSM 25885</strain>
    </source>
</reference>
<keyword evidence="3 8" id="KW-1134">Transmembrane beta strand</keyword>
<evidence type="ECO:0000313" key="13">
    <source>
        <dbReference type="EMBL" id="SNY94680.1"/>
    </source>
</evidence>
<keyword evidence="6 8" id="KW-0472">Membrane</keyword>
<evidence type="ECO:0000256" key="1">
    <source>
        <dbReference type="ARBA" id="ARBA00004571"/>
    </source>
</evidence>
<evidence type="ECO:0000256" key="2">
    <source>
        <dbReference type="ARBA" id="ARBA00022448"/>
    </source>
</evidence>
<evidence type="ECO:0000259" key="12">
    <source>
        <dbReference type="Pfam" id="PF07715"/>
    </source>
</evidence>
<evidence type="ECO:0000256" key="9">
    <source>
        <dbReference type="RuleBase" id="RU003357"/>
    </source>
</evidence>
<dbReference type="OrthoDB" id="9759247at2"/>
<dbReference type="InterPro" id="IPR036942">
    <property type="entry name" value="Beta-barrel_TonB_sf"/>
</dbReference>
<keyword evidence="7 8" id="KW-0998">Cell outer membrane</keyword>
<comment type="similarity">
    <text evidence="8 9">Belongs to the TonB-dependent receptor family.</text>
</comment>
<dbReference type="InterPro" id="IPR037066">
    <property type="entry name" value="Plug_dom_sf"/>
</dbReference>
<dbReference type="GO" id="GO:0015344">
    <property type="term" value="F:siderophore uptake transmembrane transporter activity"/>
    <property type="evidence" value="ECO:0007669"/>
    <property type="project" value="TreeGrafter"/>
</dbReference>
<dbReference type="PANTHER" id="PTHR30069">
    <property type="entry name" value="TONB-DEPENDENT OUTER MEMBRANE RECEPTOR"/>
    <property type="match status" value="1"/>
</dbReference>
<evidence type="ECO:0000256" key="7">
    <source>
        <dbReference type="ARBA" id="ARBA00023237"/>
    </source>
</evidence>
<proteinExistence type="inferred from homology"/>
<comment type="subcellular location">
    <subcellularLocation>
        <location evidence="1 8">Cell outer membrane</location>
        <topology evidence="1 8">Multi-pass membrane protein</topology>
    </subcellularLocation>
</comment>
<keyword evidence="4 8" id="KW-0812">Transmembrane</keyword>
<evidence type="ECO:0000256" key="6">
    <source>
        <dbReference type="ARBA" id="ARBA00023136"/>
    </source>
</evidence>
<dbReference type="Proteomes" id="UP000219048">
    <property type="component" value="Unassembled WGS sequence"/>
</dbReference>
<dbReference type="GO" id="GO:0044718">
    <property type="term" value="P:siderophore transmembrane transport"/>
    <property type="evidence" value="ECO:0007669"/>
    <property type="project" value="TreeGrafter"/>
</dbReference>
<dbReference type="EMBL" id="OBEH01000001">
    <property type="protein sequence ID" value="SNY94680.1"/>
    <property type="molecule type" value="Genomic_DNA"/>
</dbReference>
<dbReference type="AlphaFoldDB" id="A0A285MBZ7"/>
<evidence type="ECO:0000256" key="8">
    <source>
        <dbReference type="PROSITE-ProRule" id="PRU01360"/>
    </source>
</evidence>
<feature type="domain" description="TonB-dependent receptor-like beta-barrel" evidence="11">
    <location>
        <begin position="180"/>
        <end position="663"/>
    </location>
</feature>
<evidence type="ECO:0000256" key="10">
    <source>
        <dbReference type="SAM" id="SignalP"/>
    </source>
</evidence>
<organism evidence="13 14">
    <name type="scientific">Flagellimonas pacifica</name>
    <dbReference type="NCBI Taxonomy" id="1247520"/>
    <lineage>
        <taxon>Bacteria</taxon>
        <taxon>Pseudomonadati</taxon>
        <taxon>Bacteroidota</taxon>
        <taxon>Flavobacteriia</taxon>
        <taxon>Flavobacteriales</taxon>
        <taxon>Flavobacteriaceae</taxon>
        <taxon>Flagellimonas</taxon>
    </lineage>
</organism>
<evidence type="ECO:0000313" key="14">
    <source>
        <dbReference type="Proteomes" id="UP000219048"/>
    </source>
</evidence>
<feature type="domain" description="TonB-dependent receptor plug" evidence="12">
    <location>
        <begin position="56"/>
        <end position="151"/>
    </location>
</feature>
<evidence type="ECO:0000256" key="5">
    <source>
        <dbReference type="ARBA" id="ARBA00023077"/>
    </source>
</evidence>
<dbReference type="GO" id="GO:0009279">
    <property type="term" value="C:cell outer membrane"/>
    <property type="evidence" value="ECO:0007669"/>
    <property type="project" value="UniProtKB-SubCell"/>
</dbReference>
<dbReference type="InterPro" id="IPR039426">
    <property type="entry name" value="TonB-dep_rcpt-like"/>
</dbReference>
<evidence type="ECO:0000256" key="4">
    <source>
        <dbReference type="ARBA" id="ARBA00022692"/>
    </source>
</evidence>
<dbReference type="InterPro" id="IPR012910">
    <property type="entry name" value="Plug_dom"/>
</dbReference>
<keyword evidence="5 9" id="KW-0798">TonB box</keyword>
<sequence>MKTHIKARLLALLLGTCIIHVQAQNEQDSLTNKLIRLDEVLITGESKSDPVFSMVRSENSKKIVQPKNVADLFNGLNGFALIKRGNYAIDPSFRASQYEQLNVQFNGGTKVMHACPNRMDPITTHVIPEEIERIEVVKGPYTFRYGPTFGGVINLVTQEVEKEEKGYHGKINFGDESNGNSITTLANLKYVHDQYDVNFNVGYRDFGDYEDGDGNEIPASFKSTDYGVQLGYNLGTTQRFQLGFRQSFGRDVMHAGLPMDTDEDNSTIVSLDYKVKDLKGALKEVSAKAYRSKVDHIMSNTLRPSFVRMSGISTVDATTMGGRIELKWKPSANFKLFTGVDMISIGRNGERVRTMKQNMNGDLLPMPMEFTDDIWQESRIDDYGVFVEGKYPLAKKLLLNAGVRYDMVYSKSDTPAEDFVALYPELDSRTENNVSATASIKYMATPDILFELAYGRGVRSANMLERYINHFNAGQDPYEYVGNPFLNAEVNNQFELGMKAKATFAESFLDKINYGASAYYAVYDNYIAGLIDPSIQKKYMPMAEPREVKRFTNVDDAYKTGFEVYGELQFLNDFNFKTEVAYVYTKNKDLDEALPLTSPLVTRFNLRYEKKKIWARATYTLTSEQSDIAPSFGEQITDGYGIVDFRFGAKPFKHVNIGVAAMNVFDVTYNNHLNFSFVNQADFGRVPINDPGRNLSAFIQYSF</sequence>
<dbReference type="PANTHER" id="PTHR30069:SF49">
    <property type="entry name" value="OUTER MEMBRANE PROTEIN C"/>
    <property type="match status" value="1"/>
</dbReference>
<evidence type="ECO:0000259" key="11">
    <source>
        <dbReference type="Pfam" id="PF00593"/>
    </source>
</evidence>
<keyword evidence="14" id="KW-1185">Reference proteome</keyword>
<dbReference type="InterPro" id="IPR000531">
    <property type="entry name" value="Beta-barrel_TonB"/>
</dbReference>
<dbReference type="Gene3D" id="2.170.130.10">
    <property type="entry name" value="TonB-dependent receptor, plug domain"/>
    <property type="match status" value="1"/>
</dbReference>
<evidence type="ECO:0000256" key="3">
    <source>
        <dbReference type="ARBA" id="ARBA00022452"/>
    </source>
</evidence>
<keyword evidence="10" id="KW-0732">Signal</keyword>
<dbReference type="Pfam" id="PF07715">
    <property type="entry name" value="Plug"/>
    <property type="match status" value="1"/>
</dbReference>
<accession>A0A285MBZ7</accession>
<dbReference type="PROSITE" id="PS52016">
    <property type="entry name" value="TONB_DEPENDENT_REC_3"/>
    <property type="match status" value="1"/>
</dbReference>
<protein>
    <submittedName>
        <fullName evidence="13">Iron complex outermembrane recepter protein</fullName>
    </submittedName>
</protein>
<gene>
    <name evidence="13" type="ORF">SAMN06265377_0340</name>
</gene>
<dbReference type="RefSeq" id="WP_097044007.1">
    <property type="nucleotide sequence ID" value="NZ_OBEH01000001.1"/>
</dbReference>